<comment type="caution">
    <text evidence="3">The sequence shown here is derived from an EMBL/GenBank/DDBJ whole genome shotgun (WGS) entry which is preliminary data.</text>
</comment>
<dbReference type="Proteomes" id="UP000820669">
    <property type="component" value="Unassembled WGS sequence"/>
</dbReference>
<sequence length="300" mass="30376">MIARGVLLVLLVAILFPGAAGVASAHAGGLSSSASEPRVLRIDPPVPRLDVRVVEFGARLCLDNGTALPVVVEPLPGSQLSGLPAVAPGARAYWTDPRITMAAARRLPAGERVGWTIPLRVGDQAVAVRGEQFWPPPPSAAAWWGAALAALIIPAVAGIAGAARRWGRVVLAVATGVVLVAHLVHVLGSAVVPEDRNVVVMVLSAAGYALLGWPLGGFGIALTLRGRPAGPLLCCAAGGLFAIVIAPVDAFTLVDAVVPFAWGGTLDRILVALTLGGGLGVAAAGVALLRRGTVSERPAA</sequence>
<proteinExistence type="predicted"/>
<feature type="chain" id="PRO_5047465528" evidence="2">
    <location>
        <begin position="28"/>
        <end position="300"/>
    </location>
</feature>
<keyword evidence="1" id="KW-0472">Membrane</keyword>
<gene>
    <name evidence="3" type="ORF">HF526_28865</name>
</gene>
<dbReference type="EMBL" id="JAAXLA010000079">
    <property type="protein sequence ID" value="NMI01275.1"/>
    <property type="molecule type" value="Genomic_DNA"/>
</dbReference>
<accession>A0ABX1SI62</accession>
<feature type="transmembrane region" description="Helical" evidence="1">
    <location>
        <begin position="198"/>
        <end position="222"/>
    </location>
</feature>
<feature type="transmembrane region" description="Helical" evidence="1">
    <location>
        <begin position="268"/>
        <end position="289"/>
    </location>
</feature>
<protein>
    <submittedName>
        <fullName evidence="3">Uncharacterized protein</fullName>
    </submittedName>
</protein>
<feature type="transmembrane region" description="Helical" evidence="1">
    <location>
        <begin position="229"/>
        <end position="248"/>
    </location>
</feature>
<evidence type="ECO:0000313" key="4">
    <source>
        <dbReference type="Proteomes" id="UP000820669"/>
    </source>
</evidence>
<dbReference type="RefSeq" id="WP_169384735.1">
    <property type="nucleotide sequence ID" value="NZ_JAAXLA010000079.1"/>
</dbReference>
<keyword evidence="2" id="KW-0732">Signal</keyword>
<keyword evidence="4" id="KW-1185">Reference proteome</keyword>
<keyword evidence="1" id="KW-1133">Transmembrane helix</keyword>
<feature type="signal peptide" evidence="2">
    <location>
        <begin position="1"/>
        <end position="27"/>
    </location>
</feature>
<reference evidence="3 4" key="1">
    <citation type="submission" date="2020-04" db="EMBL/GenBank/DDBJ databases">
        <authorList>
            <person name="Klaysubun C."/>
            <person name="Duangmal K."/>
            <person name="Lipun K."/>
        </authorList>
    </citation>
    <scope>NUCLEOTIDE SEQUENCE [LARGE SCALE GENOMIC DNA]</scope>
    <source>
        <strain evidence="3 4">K10HN5</strain>
    </source>
</reference>
<keyword evidence="1" id="KW-0812">Transmembrane</keyword>
<name>A0ABX1SI62_9PSEU</name>
<evidence type="ECO:0000313" key="3">
    <source>
        <dbReference type="EMBL" id="NMI01275.1"/>
    </source>
</evidence>
<feature type="transmembrane region" description="Helical" evidence="1">
    <location>
        <begin position="169"/>
        <end position="192"/>
    </location>
</feature>
<evidence type="ECO:0000256" key="2">
    <source>
        <dbReference type="SAM" id="SignalP"/>
    </source>
</evidence>
<feature type="transmembrane region" description="Helical" evidence="1">
    <location>
        <begin position="141"/>
        <end position="162"/>
    </location>
</feature>
<organism evidence="3 4">
    <name type="scientific">Pseudonocardia acidicola</name>
    <dbReference type="NCBI Taxonomy" id="2724939"/>
    <lineage>
        <taxon>Bacteria</taxon>
        <taxon>Bacillati</taxon>
        <taxon>Actinomycetota</taxon>
        <taxon>Actinomycetes</taxon>
        <taxon>Pseudonocardiales</taxon>
        <taxon>Pseudonocardiaceae</taxon>
        <taxon>Pseudonocardia</taxon>
    </lineage>
</organism>
<evidence type="ECO:0000256" key="1">
    <source>
        <dbReference type="SAM" id="Phobius"/>
    </source>
</evidence>